<reference evidence="1 2" key="1">
    <citation type="journal article" date="2013" name="BMC Genomics">
        <title>The miniature genome of a carnivorous plant Genlisea aurea contains a low number of genes and short non-coding sequences.</title>
        <authorList>
            <person name="Leushkin E.V."/>
            <person name="Sutormin R.A."/>
            <person name="Nabieva E.R."/>
            <person name="Penin A.A."/>
            <person name="Kondrashov A.S."/>
            <person name="Logacheva M.D."/>
        </authorList>
    </citation>
    <scope>NUCLEOTIDE SEQUENCE [LARGE SCALE GENOMIC DNA]</scope>
</reference>
<name>S8CPI5_9LAMI</name>
<sequence length="125" mass="14085">MAHDFGQQWSVPTPPPRVVGGGLYLSRQALEATMDLFMVKMISFRVYCVACLLGHPPKINGHESATAFEITRIQKKSSVSNFDFEISSKTLSLNPLGINRRDWCTEPLEWVYPNKARYSASSKFS</sequence>
<gene>
    <name evidence="1" type="ORF">M569_06108</name>
</gene>
<accession>S8CPI5</accession>
<evidence type="ECO:0000313" key="1">
    <source>
        <dbReference type="EMBL" id="EPS68660.1"/>
    </source>
</evidence>
<proteinExistence type="predicted"/>
<keyword evidence="2" id="KW-1185">Reference proteome</keyword>
<dbReference type="Proteomes" id="UP000015453">
    <property type="component" value="Unassembled WGS sequence"/>
</dbReference>
<dbReference type="EMBL" id="AUSU01002504">
    <property type="protein sequence ID" value="EPS68660.1"/>
    <property type="molecule type" value="Genomic_DNA"/>
</dbReference>
<comment type="caution">
    <text evidence="1">The sequence shown here is derived from an EMBL/GenBank/DDBJ whole genome shotgun (WGS) entry which is preliminary data.</text>
</comment>
<evidence type="ECO:0000313" key="2">
    <source>
        <dbReference type="Proteomes" id="UP000015453"/>
    </source>
</evidence>
<organism evidence="1 2">
    <name type="scientific">Genlisea aurea</name>
    <dbReference type="NCBI Taxonomy" id="192259"/>
    <lineage>
        <taxon>Eukaryota</taxon>
        <taxon>Viridiplantae</taxon>
        <taxon>Streptophyta</taxon>
        <taxon>Embryophyta</taxon>
        <taxon>Tracheophyta</taxon>
        <taxon>Spermatophyta</taxon>
        <taxon>Magnoliopsida</taxon>
        <taxon>eudicotyledons</taxon>
        <taxon>Gunneridae</taxon>
        <taxon>Pentapetalae</taxon>
        <taxon>asterids</taxon>
        <taxon>lamiids</taxon>
        <taxon>Lamiales</taxon>
        <taxon>Lentibulariaceae</taxon>
        <taxon>Genlisea</taxon>
    </lineage>
</organism>
<protein>
    <submittedName>
        <fullName evidence="1">Uncharacterized protein</fullName>
    </submittedName>
</protein>
<dbReference type="AlphaFoldDB" id="S8CPI5"/>